<organism evidence="2 3">
    <name type="scientific">Schistosoma japonicum</name>
    <name type="common">Blood fluke</name>
    <dbReference type="NCBI Taxonomy" id="6182"/>
    <lineage>
        <taxon>Eukaryota</taxon>
        <taxon>Metazoa</taxon>
        <taxon>Spiralia</taxon>
        <taxon>Lophotrochozoa</taxon>
        <taxon>Platyhelminthes</taxon>
        <taxon>Trematoda</taxon>
        <taxon>Digenea</taxon>
        <taxon>Strigeidida</taxon>
        <taxon>Schistosomatoidea</taxon>
        <taxon>Schistosomatidae</taxon>
        <taxon>Schistosoma</taxon>
    </lineage>
</organism>
<dbReference type="EMBL" id="SKCS01000147">
    <property type="protein sequence ID" value="TNN15505.1"/>
    <property type="molecule type" value="Genomic_DNA"/>
</dbReference>
<reference evidence="2 3" key="1">
    <citation type="submission" date="2019-03" db="EMBL/GenBank/DDBJ databases">
        <title>An improved genome assembly of the fluke Schistosoma japonicum.</title>
        <authorList>
            <person name="Hu W."/>
            <person name="Luo F."/>
            <person name="Yin M."/>
            <person name="Mo X."/>
            <person name="Sun C."/>
            <person name="Wu Q."/>
            <person name="Zhu B."/>
            <person name="Xiang M."/>
            <person name="Wang J."/>
            <person name="Wang Y."/>
            <person name="Zhang T."/>
            <person name="Xu B."/>
            <person name="Zheng H."/>
            <person name="Feng Z."/>
        </authorList>
    </citation>
    <scope>NUCLEOTIDE SEQUENCE [LARGE SCALE GENOMIC DNA]</scope>
    <source>
        <strain evidence="2">HuSjv2</strain>
        <tissue evidence="2">Worms</tissue>
    </source>
</reference>
<protein>
    <submittedName>
        <fullName evidence="2">Uncharacterized protein</fullName>
    </submittedName>
</protein>
<name>A0A4Z2DGE7_SCHJA</name>
<dbReference type="AlphaFoldDB" id="A0A4Z2DGE7"/>
<proteinExistence type="predicted"/>
<dbReference type="Proteomes" id="UP000311919">
    <property type="component" value="Unassembled WGS sequence"/>
</dbReference>
<comment type="caution">
    <text evidence="2">The sequence shown here is derived from an EMBL/GenBank/DDBJ whole genome shotgun (WGS) entry which is preliminary data.</text>
</comment>
<sequence length="497" mass="57479">MKNFDQSEKLWCFSFIHQLLNKYFKCKTMETTKKYFSLTDNDIHLQVRRQQSFNECHNNDQSECQLHITNTMSLSHANPYITPERLLHCNSIESRSLSQSNEQFNNDYNKTQLWKCPQCSTILQLEQLQKIMLENCQYNQQNKSIRTNPWINYHRREQKNSKPYIPVTSYSISSSLTDSGIYLCTDSGSRCEYITRSTTENDINKKCQVNTHINNVPVIPISSDPPPSPAPKYIQSIINPDCSQHTSLSLESNENHALLIESKKSCKGLCKSATFDLSNLMNNTEESINRPKRRLLTKRVRNQIRKSWLQTTNETKILPSSLHFESSTTSSSSSNSSSSSSSSSENKTILSIDEKISHSKYHKNANIPEKHLNKFNFIHTNSNVTLNKSLKHNKSPTIKDEICNQSMITSLFQCIEPELIQSMNIDNNVLHNSILHSNKIKQIDGNFYDDIQLENLRINLKILSEAKNMINIEMRNLGQNYINYLKNKYLINIEQDQ</sequence>
<accession>A0A4Z2DGE7</accession>
<evidence type="ECO:0000256" key="1">
    <source>
        <dbReference type="SAM" id="MobiDB-lite"/>
    </source>
</evidence>
<dbReference type="OrthoDB" id="6251494at2759"/>
<evidence type="ECO:0000313" key="3">
    <source>
        <dbReference type="Proteomes" id="UP000311919"/>
    </source>
</evidence>
<evidence type="ECO:0000313" key="2">
    <source>
        <dbReference type="EMBL" id="TNN15505.1"/>
    </source>
</evidence>
<feature type="compositionally biased region" description="Low complexity" evidence="1">
    <location>
        <begin position="325"/>
        <end position="346"/>
    </location>
</feature>
<feature type="region of interest" description="Disordered" evidence="1">
    <location>
        <begin position="320"/>
        <end position="346"/>
    </location>
</feature>
<keyword evidence="3" id="KW-1185">Reference proteome</keyword>
<gene>
    <name evidence="2" type="ORF">EWB00_001243</name>
</gene>